<proteinExistence type="predicted"/>
<protein>
    <recommendedName>
        <fullName evidence="4">DUF4050 domain-containing protein</fullName>
    </recommendedName>
</protein>
<dbReference type="Proteomes" id="UP000796880">
    <property type="component" value="Unassembled WGS sequence"/>
</dbReference>
<dbReference type="PANTHER" id="PTHR33373">
    <property type="entry name" value="OS07G0479600 PROTEIN"/>
    <property type="match status" value="1"/>
</dbReference>
<evidence type="ECO:0008006" key="4">
    <source>
        <dbReference type="Google" id="ProtNLM"/>
    </source>
</evidence>
<reference evidence="2" key="1">
    <citation type="submission" date="2020-03" db="EMBL/GenBank/DDBJ databases">
        <title>A high-quality chromosome-level genome assembly of a woody plant with both climbing and erect habits, Rhamnella rubrinervis.</title>
        <authorList>
            <person name="Lu Z."/>
            <person name="Yang Y."/>
            <person name="Zhu X."/>
            <person name="Sun Y."/>
        </authorList>
    </citation>
    <scope>NUCLEOTIDE SEQUENCE</scope>
    <source>
        <strain evidence="2">BYM</strain>
        <tissue evidence="2">Leaf</tissue>
    </source>
</reference>
<evidence type="ECO:0000313" key="3">
    <source>
        <dbReference type="Proteomes" id="UP000796880"/>
    </source>
</evidence>
<dbReference type="AlphaFoldDB" id="A0A8K0DZG1"/>
<dbReference type="EMBL" id="VOIH02000011">
    <property type="protein sequence ID" value="KAF3434032.1"/>
    <property type="molecule type" value="Genomic_DNA"/>
</dbReference>
<evidence type="ECO:0000313" key="2">
    <source>
        <dbReference type="EMBL" id="KAF3434032.1"/>
    </source>
</evidence>
<dbReference type="OrthoDB" id="1896025at2759"/>
<name>A0A8K0DZG1_9ROSA</name>
<feature type="region of interest" description="Disordered" evidence="1">
    <location>
        <begin position="1"/>
        <end position="48"/>
    </location>
</feature>
<gene>
    <name evidence="2" type="ORF">FNV43_RR25135</name>
</gene>
<sequence length="149" mass="16688">MLEIMEVNTRNSHSNEKRPFDHSKSANQGKKSFSDHSKSAVQGKKTAEKEVNTSVFVNYAAFDWHERRRKWVGEQSQQGQRMAKDPIISWSTAYEDLLSTNEPFSEPIPLPVEPAPPLGLVEELQVEKGVVQNFSGISSLCTLGLAQTN</sequence>
<accession>A0A8K0DZG1</accession>
<organism evidence="2 3">
    <name type="scientific">Rhamnella rubrinervis</name>
    <dbReference type="NCBI Taxonomy" id="2594499"/>
    <lineage>
        <taxon>Eukaryota</taxon>
        <taxon>Viridiplantae</taxon>
        <taxon>Streptophyta</taxon>
        <taxon>Embryophyta</taxon>
        <taxon>Tracheophyta</taxon>
        <taxon>Spermatophyta</taxon>
        <taxon>Magnoliopsida</taxon>
        <taxon>eudicotyledons</taxon>
        <taxon>Gunneridae</taxon>
        <taxon>Pentapetalae</taxon>
        <taxon>rosids</taxon>
        <taxon>fabids</taxon>
        <taxon>Rosales</taxon>
        <taxon>Rhamnaceae</taxon>
        <taxon>rhamnoid group</taxon>
        <taxon>Rhamneae</taxon>
        <taxon>Rhamnella</taxon>
    </lineage>
</organism>
<evidence type="ECO:0000256" key="1">
    <source>
        <dbReference type="SAM" id="MobiDB-lite"/>
    </source>
</evidence>
<dbReference type="PANTHER" id="PTHR33373:SF28">
    <property type="entry name" value="OS07G0479600 PROTEIN"/>
    <property type="match status" value="1"/>
</dbReference>
<keyword evidence="3" id="KW-1185">Reference proteome</keyword>
<comment type="caution">
    <text evidence="2">The sequence shown here is derived from an EMBL/GenBank/DDBJ whole genome shotgun (WGS) entry which is preliminary data.</text>
</comment>
<feature type="compositionally biased region" description="Basic and acidic residues" evidence="1">
    <location>
        <begin position="13"/>
        <end position="24"/>
    </location>
</feature>